<proteinExistence type="predicted"/>
<dbReference type="AlphaFoldDB" id="H0EEU8"/>
<comment type="caution">
    <text evidence="1">The sequence shown here is derived from an EMBL/GenBank/DDBJ whole genome shotgun (WGS) entry which is preliminary data.</text>
</comment>
<organism evidence="1 2">
    <name type="scientific">Glarea lozoyensis (strain ATCC 74030 / MF5533)</name>
    <dbReference type="NCBI Taxonomy" id="1104152"/>
    <lineage>
        <taxon>Eukaryota</taxon>
        <taxon>Fungi</taxon>
        <taxon>Dikarya</taxon>
        <taxon>Ascomycota</taxon>
        <taxon>Pezizomycotina</taxon>
        <taxon>Leotiomycetes</taxon>
        <taxon>Helotiales</taxon>
        <taxon>Helotiaceae</taxon>
        <taxon>Glarea</taxon>
    </lineage>
</organism>
<dbReference type="EMBL" id="AGUE01000016">
    <property type="protein sequence ID" value="EHL03011.1"/>
    <property type="molecule type" value="Genomic_DNA"/>
</dbReference>
<accession>H0EEU8</accession>
<dbReference type="OrthoDB" id="10530344at2759"/>
<protein>
    <submittedName>
        <fullName evidence="1">Uncharacterized protein</fullName>
    </submittedName>
</protein>
<evidence type="ECO:0000313" key="2">
    <source>
        <dbReference type="Proteomes" id="UP000005446"/>
    </source>
</evidence>
<name>H0EEU8_GLAL7</name>
<reference evidence="1 2" key="1">
    <citation type="journal article" date="2012" name="Eukaryot. Cell">
        <title>Genome sequence of the fungus Glarea lozoyensis: the first genome sequence of a species from the Helotiaceae family.</title>
        <authorList>
            <person name="Youssar L."/>
            <person name="Gruening B.A."/>
            <person name="Erxleben A."/>
            <person name="Guenther S."/>
            <person name="Huettel W."/>
        </authorList>
    </citation>
    <scope>NUCLEOTIDE SEQUENCE [LARGE SCALE GENOMIC DNA]</scope>
    <source>
        <strain evidence="2">ATCC 74030 / MF5533</strain>
    </source>
</reference>
<sequence>MSTKGCLSTSASPFSAEKDVCPVAPAMEGSGGYNYTRGSVADVGFRYQSPQGASASSGQGILAGFVAGGHEIRPAPFHQACIHPKLLPKHTHLSLGLRPKFRPKNHHRGRVLQHTSLVGSNRRPRFPPSPTGTLPIPVGTPTTTLPRIQASLPVGLPPRTTTLLGRSFPRIQSCLPCVATTIFTTNAGTQCSPCHPCDSYGGAV</sequence>
<keyword evidence="2" id="KW-1185">Reference proteome</keyword>
<evidence type="ECO:0000313" key="1">
    <source>
        <dbReference type="EMBL" id="EHL03011.1"/>
    </source>
</evidence>
<gene>
    <name evidence="1" type="ORF">M7I_0983</name>
</gene>
<dbReference type="InParanoid" id="H0EEU8"/>
<dbReference type="Proteomes" id="UP000005446">
    <property type="component" value="Unassembled WGS sequence"/>
</dbReference>
<dbReference type="HOGENOM" id="CLU_1343370_0_0_1"/>